<feature type="transmembrane region" description="Helical" evidence="1">
    <location>
        <begin position="83"/>
        <end position="103"/>
    </location>
</feature>
<dbReference type="EMBL" id="CP030850">
    <property type="protein sequence ID" value="AXE20534.1"/>
    <property type="molecule type" value="Genomic_DNA"/>
</dbReference>
<dbReference type="OrthoDB" id="962540at2"/>
<dbReference type="Proteomes" id="UP000251993">
    <property type="component" value="Chromosome"/>
</dbReference>
<evidence type="ECO:0000256" key="2">
    <source>
        <dbReference type="SAM" id="SignalP"/>
    </source>
</evidence>
<keyword evidence="1" id="KW-1133">Transmembrane helix</keyword>
<evidence type="ECO:0000313" key="4">
    <source>
        <dbReference type="Proteomes" id="UP000251993"/>
    </source>
</evidence>
<protein>
    <recommendedName>
        <fullName evidence="5">DUF5683 domain-containing protein</fullName>
    </recommendedName>
</protein>
<dbReference type="KEGG" id="run:DR864_23740"/>
<gene>
    <name evidence="3" type="ORF">DR864_23740</name>
</gene>
<keyword evidence="1" id="KW-0472">Membrane</keyword>
<accession>A0A344TPG3</accession>
<evidence type="ECO:0000256" key="1">
    <source>
        <dbReference type="SAM" id="Phobius"/>
    </source>
</evidence>
<proteinExistence type="predicted"/>
<feature type="chain" id="PRO_5016947176" description="DUF5683 domain-containing protein" evidence="2">
    <location>
        <begin position="33"/>
        <end position="186"/>
    </location>
</feature>
<feature type="transmembrane region" description="Helical" evidence="1">
    <location>
        <begin position="124"/>
        <end position="143"/>
    </location>
</feature>
<evidence type="ECO:0000313" key="3">
    <source>
        <dbReference type="EMBL" id="AXE20534.1"/>
    </source>
</evidence>
<dbReference type="AlphaFoldDB" id="A0A344TPG3"/>
<reference evidence="3 4" key="1">
    <citation type="submission" date="2018-07" db="EMBL/GenBank/DDBJ databases">
        <title>Genome sequencing of Runella.</title>
        <authorList>
            <person name="Baek M.-G."/>
            <person name="Yi H."/>
        </authorList>
    </citation>
    <scope>NUCLEOTIDE SEQUENCE [LARGE SCALE GENOMIC DNA]</scope>
    <source>
        <strain evidence="3 4">HYN0085</strain>
    </source>
</reference>
<evidence type="ECO:0008006" key="5">
    <source>
        <dbReference type="Google" id="ProtNLM"/>
    </source>
</evidence>
<sequence length="186" mass="20350">MNMKTIKYTNAAYRLWAFILLVSTGTSLMSQAQNTEGPDSLVYKRRVLMSEVLQKGVRVKKKNFEELLKNNPKALKNYRLGSYIRPLGPLVSIGGIGLCYVAIKGKPASAEVEGTIHNYTIRSLPLLVAGVGAFVGGICIIEFSHELQSNAVKAYNSSLGAKKTTLLQKTKFGITPTGNVGFYARF</sequence>
<keyword evidence="1" id="KW-0812">Transmembrane</keyword>
<keyword evidence="4" id="KW-1185">Reference proteome</keyword>
<organism evidence="3 4">
    <name type="scientific">Runella rosea</name>
    <dbReference type="NCBI Taxonomy" id="2259595"/>
    <lineage>
        <taxon>Bacteria</taxon>
        <taxon>Pseudomonadati</taxon>
        <taxon>Bacteroidota</taxon>
        <taxon>Cytophagia</taxon>
        <taxon>Cytophagales</taxon>
        <taxon>Spirosomataceae</taxon>
        <taxon>Runella</taxon>
    </lineage>
</organism>
<name>A0A344TPG3_9BACT</name>
<feature type="signal peptide" evidence="2">
    <location>
        <begin position="1"/>
        <end position="32"/>
    </location>
</feature>
<keyword evidence="2" id="KW-0732">Signal</keyword>